<dbReference type="Pfam" id="PF07993">
    <property type="entry name" value="NAD_binding_4"/>
    <property type="match status" value="1"/>
</dbReference>
<proteinExistence type="predicted"/>
<sequence length="391" mass="42475">MIGHLSTHGSISVDLMVGISRHDSKIAATQQLPARLNGANGKLLTYRIKPFTVLLTGANGFIGTHKSCASSSNTTMSVASLPSYGALWWSNCYAEKLEVWPGDLSLPRLGLEPVRWNSLGDGKMVDVIIHNGATVHWVESYAALEATNVSSTMELLQPSLASHVRFIYITGGRRWDSREEREEDVAKELSATNATGYSQTKFVAEAVVKRAARRSVSISRSTVVSPGLVIGTPTEGVTNADDYIWRLTAACIRVGAYNANEADAWLSLSDVATTATTVVDAGLAAEAETIEAHFMDGMTCREFWEILGELGYRLEAKCSAGWLAALRADIEAGREIHALWPLAHMLSNRVAQEGALLAGSWREKRGDTPLRLKMGVRRSAEFRRVSTHACG</sequence>
<dbReference type="PANTHER" id="PTHR44845">
    <property type="entry name" value="CARRIER DOMAIN-CONTAINING PROTEIN"/>
    <property type="match status" value="1"/>
</dbReference>
<dbReference type="Gene3D" id="3.40.50.720">
    <property type="entry name" value="NAD(P)-binding Rossmann-like Domain"/>
    <property type="match status" value="1"/>
</dbReference>
<name>A0A4V3UMK6_9EURO</name>
<accession>A0A4V3UMK6</accession>
<gene>
    <name evidence="4" type="ORF">EYZ11_012978</name>
</gene>
<evidence type="ECO:0000256" key="2">
    <source>
        <dbReference type="ARBA" id="ARBA00022553"/>
    </source>
</evidence>
<comment type="caution">
    <text evidence="4">The sequence shown here is derived from an EMBL/GenBank/DDBJ whole genome shotgun (WGS) entry which is preliminary data.</text>
</comment>
<dbReference type="AlphaFoldDB" id="A0A4V3UMK6"/>
<keyword evidence="1" id="KW-0596">Phosphopantetheine</keyword>
<evidence type="ECO:0000256" key="1">
    <source>
        <dbReference type="ARBA" id="ARBA00022450"/>
    </source>
</evidence>
<dbReference type="PANTHER" id="PTHR44845:SF4">
    <property type="entry name" value="NONRIBOSOMAL PEPTIDE SYNTHASE INPA"/>
    <property type="match status" value="1"/>
</dbReference>
<organism evidence="4 5">
    <name type="scientific">Aspergillus tanneri</name>
    <dbReference type="NCBI Taxonomy" id="1220188"/>
    <lineage>
        <taxon>Eukaryota</taxon>
        <taxon>Fungi</taxon>
        <taxon>Dikarya</taxon>
        <taxon>Ascomycota</taxon>
        <taxon>Pezizomycotina</taxon>
        <taxon>Eurotiomycetes</taxon>
        <taxon>Eurotiomycetidae</taxon>
        <taxon>Eurotiales</taxon>
        <taxon>Aspergillaceae</taxon>
        <taxon>Aspergillus</taxon>
        <taxon>Aspergillus subgen. Circumdati</taxon>
    </lineage>
</organism>
<dbReference type="EMBL" id="SOSA01001132">
    <property type="protein sequence ID" value="THC87574.1"/>
    <property type="molecule type" value="Genomic_DNA"/>
</dbReference>
<protein>
    <recommendedName>
        <fullName evidence="3">Thioester reductase (TE) domain-containing protein</fullName>
    </recommendedName>
</protein>
<keyword evidence="2" id="KW-0597">Phosphoprotein</keyword>
<evidence type="ECO:0000313" key="4">
    <source>
        <dbReference type="EMBL" id="THC87574.1"/>
    </source>
</evidence>
<dbReference type="VEuPathDB" id="FungiDB:EYZ11_012978"/>
<keyword evidence="5" id="KW-1185">Reference proteome</keyword>
<feature type="domain" description="Thioester reductase (TE)" evidence="3">
    <location>
        <begin position="89"/>
        <end position="263"/>
    </location>
</feature>
<evidence type="ECO:0000313" key="5">
    <source>
        <dbReference type="Proteomes" id="UP000308092"/>
    </source>
</evidence>
<dbReference type="InterPro" id="IPR013120">
    <property type="entry name" value="FAR_NAD-bd"/>
</dbReference>
<dbReference type="STRING" id="1220188.A0A4V3UMK6"/>
<dbReference type="Proteomes" id="UP000308092">
    <property type="component" value="Unassembled WGS sequence"/>
</dbReference>
<evidence type="ECO:0000259" key="3">
    <source>
        <dbReference type="Pfam" id="PF07993"/>
    </source>
</evidence>
<dbReference type="SUPFAM" id="SSF51735">
    <property type="entry name" value="NAD(P)-binding Rossmann-fold domains"/>
    <property type="match status" value="1"/>
</dbReference>
<dbReference type="InterPro" id="IPR036291">
    <property type="entry name" value="NAD(P)-bd_dom_sf"/>
</dbReference>
<reference evidence="4 5" key="1">
    <citation type="submission" date="2019-03" db="EMBL/GenBank/DDBJ databases">
        <title>The genome sequence of a newly discovered highly antifungal drug resistant Aspergillus species, Aspergillus tanneri NIH 1004.</title>
        <authorList>
            <person name="Mounaud S."/>
            <person name="Singh I."/>
            <person name="Joardar V."/>
            <person name="Pakala S."/>
            <person name="Pakala S."/>
            <person name="Venepally P."/>
            <person name="Hoover J."/>
            <person name="Nierman W."/>
            <person name="Chung J."/>
            <person name="Losada L."/>
        </authorList>
    </citation>
    <scope>NUCLEOTIDE SEQUENCE [LARGE SCALE GENOMIC DNA]</scope>
    <source>
        <strain evidence="4 5">NIH1004</strain>
    </source>
</reference>